<protein>
    <recommendedName>
        <fullName evidence="4">Secreted protein</fullName>
    </recommendedName>
</protein>
<reference evidence="2" key="2">
    <citation type="submission" date="2023-08" db="EMBL/GenBank/DDBJ databases">
        <authorList>
            <person name="Sun Q."/>
            <person name="Zhou Y."/>
        </authorList>
    </citation>
    <scope>NUCLEOTIDE SEQUENCE</scope>
    <source>
        <strain evidence="2">CGMCC 1.8885</strain>
    </source>
</reference>
<accession>A0AAV4K808</accession>
<dbReference type="Proteomes" id="UP000652720">
    <property type="component" value="Unassembled WGS sequence"/>
</dbReference>
<feature type="transmembrane region" description="Helical" evidence="1">
    <location>
        <begin position="6"/>
        <end position="25"/>
    </location>
</feature>
<keyword evidence="1" id="KW-0472">Membrane</keyword>
<gene>
    <name evidence="2" type="ORF">GCM10010914_12410</name>
</gene>
<evidence type="ECO:0008006" key="4">
    <source>
        <dbReference type="Google" id="ProtNLM"/>
    </source>
</evidence>
<evidence type="ECO:0000313" key="2">
    <source>
        <dbReference type="EMBL" id="GGI79746.1"/>
    </source>
</evidence>
<name>A0AAV4K808_9DEIO</name>
<reference evidence="2" key="1">
    <citation type="journal article" date="2014" name="Int. J. Syst. Evol. Microbiol.">
        <title>Complete genome sequence of Corynebacterium casei LMG S-19264T (=DSM 44701T), isolated from a smear-ripened cheese.</title>
        <authorList>
            <consortium name="US DOE Joint Genome Institute (JGI-PGF)"/>
            <person name="Walter F."/>
            <person name="Albersmeier A."/>
            <person name="Kalinowski J."/>
            <person name="Ruckert C."/>
        </authorList>
    </citation>
    <scope>NUCLEOTIDE SEQUENCE</scope>
    <source>
        <strain evidence="2">CGMCC 1.8885</strain>
    </source>
</reference>
<keyword evidence="1" id="KW-1133">Transmembrane helix</keyword>
<evidence type="ECO:0000313" key="3">
    <source>
        <dbReference type="Proteomes" id="UP000652720"/>
    </source>
</evidence>
<evidence type="ECO:0000256" key="1">
    <source>
        <dbReference type="SAM" id="Phobius"/>
    </source>
</evidence>
<proteinExistence type="predicted"/>
<dbReference type="AlphaFoldDB" id="A0AAV4K808"/>
<sequence>MAVSVLVSVVPVSVVAGVLTVTAPLRGRAGMLRTSMAAGAVLAAGAAGAGAGAAGAGAGACASGASTSVGGISTASMAWTTPLQAWMSALTTRASLIMIWLPETLICTSAPCSVVPELAPRSSAALAFSATTW</sequence>
<keyword evidence="1" id="KW-0812">Transmembrane</keyword>
<dbReference type="EMBL" id="BMMA01000008">
    <property type="protein sequence ID" value="GGI79746.1"/>
    <property type="molecule type" value="Genomic_DNA"/>
</dbReference>
<comment type="caution">
    <text evidence="2">The sequence shown here is derived from an EMBL/GenBank/DDBJ whole genome shotgun (WGS) entry which is preliminary data.</text>
</comment>
<organism evidence="2 3">
    <name type="scientific">Deinococcus wulumuqiensis</name>
    <dbReference type="NCBI Taxonomy" id="980427"/>
    <lineage>
        <taxon>Bacteria</taxon>
        <taxon>Thermotogati</taxon>
        <taxon>Deinococcota</taxon>
        <taxon>Deinococci</taxon>
        <taxon>Deinococcales</taxon>
        <taxon>Deinococcaceae</taxon>
        <taxon>Deinococcus</taxon>
    </lineage>
</organism>